<keyword evidence="2" id="KW-1185">Reference proteome</keyword>
<dbReference type="Proteomes" id="UP000289738">
    <property type="component" value="Chromosome A03"/>
</dbReference>
<name>A0A445DL65_ARAHY</name>
<gene>
    <name evidence="1" type="ORF">Ahy_A03g010104</name>
</gene>
<dbReference type="PANTHER" id="PTHR46328">
    <property type="entry name" value="FAR-RED IMPAIRED RESPONSIVE (FAR1) FAMILY PROTEIN-RELATED"/>
    <property type="match status" value="1"/>
</dbReference>
<sequence length="140" mass="16308">MNDSTSNQLNESYLNYSSERNQADETRCVMDKQFVPKVGMIFKTLEDARKFYKNYSKLACFSTKTRNTTRKGDEIKNQLIVCSREGVEIQDISYSEDKFLSRHKLSSDLCTHIEGRRSLDNFQSRSESLTPLLFRPDRDA</sequence>
<dbReference type="EMBL" id="SDMP01000003">
    <property type="protein sequence ID" value="RYR63935.1"/>
    <property type="molecule type" value="Genomic_DNA"/>
</dbReference>
<organism evidence="1 2">
    <name type="scientific">Arachis hypogaea</name>
    <name type="common">Peanut</name>
    <dbReference type="NCBI Taxonomy" id="3818"/>
    <lineage>
        <taxon>Eukaryota</taxon>
        <taxon>Viridiplantae</taxon>
        <taxon>Streptophyta</taxon>
        <taxon>Embryophyta</taxon>
        <taxon>Tracheophyta</taxon>
        <taxon>Spermatophyta</taxon>
        <taxon>Magnoliopsida</taxon>
        <taxon>eudicotyledons</taxon>
        <taxon>Gunneridae</taxon>
        <taxon>Pentapetalae</taxon>
        <taxon>rosids</taxon>
        <taxon>fabids</taxon>
        <taxon>Fabales</taxon>
        <taxon>Fabaceae</taxon>
        <taxon>Papilionoideae</taxon>
        <taxon>50 kb inversion clade</taxon>
        <taxon>dalbergioids sensu lato</taxon>
        <taxon>Dalbergieae</taxon>
        <taxon>Pterocarpus clade</taxon>
        <taxon>Arachis</taxon>
    </lineage>
</organism>
<comment type="caution">
    <text evidence="1">The sequence shown here is derived from an EMBL/GenBank/DDBJ whole genome shotgun (WGS) entry which is preliminary data.</text>
</comment>
<proteinExistence type="predicted"/>
<dbReference type="AlphaFoldDB" id="A0A445DL65"/>
<reference evidence="1 2" key="1">
    <citation type="submission" date="2019-01" db="EMBL/GenBank/DDBJ databases">
        <title>Sequencing of cultivated peanut Arachis hypogaea provides insights into genome evolution and oil improvement.</title>
        <authorList>
            <person name="Chen X."/>
        </authorList>
    </citation>
    <scope>NUCLEOTIDE SEQUENCE [LARGE SCALE GENOMIC DNA]</scope>
    <source>
        <strain evidence="2">cv. Fuhuasheng</strain>
        <tissue evidence="1">Leaves</tissue>
    </source>
</reference>
<evidence type="ECO:0008006" key="3">
    <source>
        <dbReference type="Google" id="ProtNLM"/>
    </source>
</evidence>
<evidence type="ECO:0000313" key="1">
    <source>
        <dbReference type="EMBL" id="RYR63935.1"/>
    </source>
</evidence>
<protein>
    <recommendedName>
        <fullName evidence="3">FAR1 domain-containing protein</fullName>
    </recommendedName>
</protein>
<evidence type="ECO:0000313" key="2">
    <source>
        <dbReference type="Proteomes" id="UP000289738"/>
    </source>
</evidence>
<accession>A0A445DL65</accession>
<dbReference type="PANTHER" id="PTHR46328:SF27">
    <property type="entry name" value="OS12G0287500 PROTEIN"/>
    <property type="match status" value="1"/>
</dbReference>